<dbReference type="InterPro" id="IPR003892">
    <property type="entry name" value="CUE"/>
</dbReference>
<dbReference type="Gene3D" id="1.20.1050.80">
    <property type="entry name" value="VPS9 domain"/>
    <property type="match status" value="1"/>
</dbReference>
<feature type="region of interest" description="Disordered" evidence="1">
    <location>
        <begin position="449"/>
        <end position="499"/>
    </location>
</feature>
<dbReference type="STRING" id="1109443.G4U2U5"/>
<evidence type="ECO:0000259" key="2">
    <source>
        <dbReference type="PROSITE" id="PS51140"/>
    </source>
</evidence>
<dbReference type="GO" id="GO:0031267">
    <property type="term" value="F:small GTPase binding"/>
    <property type="evidence" value="ECO:0007669"/>
    <property type="project" value="TreeGrafter"/>
</dbReference>
<feature type="region of interest" description="Disordered" evidence="1">
    <location>
        <begin position="146"/>
        <end position="186"/>
    </location>
</feature>
<proteinExistence type="predicted"/>
<dbReference type="EMBL" id="CAFZ01001876">
    <property type="protein sequence ID" value="CCA77889.1"/>
    <property type="molecule type" value="Genomic_DNA"/>
</dbReference>
<evidence type="ECO:0000313" key="5">
    <source>
        <dbReference type="Proteomes" id="UP000007148"/>
    </source>
</evidence>
<dbReference type="Proteomes" id="UP000007148">
    <property type="component" value="Unassembled WGS sequence"/>
</dbReference>
<dbReference type="PANTHER" id="PTHR23101">
    <property type="entry name" value="RAB GDP/GTP EXCHANGE FACTOR"/>
    <property type="match status" value="1"/>
</dbReference>
<dbReference type="GO" id="GO:0016192">
    <property type="term" value="P:vesicle-mediated transport"/>
    <property type="evidence" value="ECO:0007669"/>
    <property type="project" value="InterPro"/>
</dbReference>
<organism evidence="4 5">
    <name type="scientific">Serendipita indica (strain DSM 11827)</name>
    <name type="common">Root endophyte fungus</name>
    <name type="synonym">Piriformospora indica</name>
    <dbReference type="NCBI Taxonomy" id="1109443"/>
    <lineage>
        <taxon>Eukaryota</taxon>
        <taxon>Fungi</taxon>
        <taxon>Dikarya</taxon>
        <taxon>Basidiomycota</taxon>
        <taxon>Agaricomycotina</taxon>
        <taxon>Agaricomycetes</taxon>
        <taxon>Sebacinales</taxon>
        <taxon>Serendipitaceae</taxon>
        <taxon>Serendipita</taxon>
    </lineage>
</organism>
<dbReference type="InterPro" id="IPR009060">
    <property type="entry name" value="UBA-like_sf"/>
</dbReference>
<feature type="domain" description="VPS9" evidence="3">
    <location>
        <begin position="294"/>
        <end position="432"/>
    </location>
</feature>
<feature type="compositionally biased region" description="Basic and acidic residues" evidence="1">
    <location>
        <begin position="72"/>
        <end position="84"/>
    </location>
</feature>
<dbReference type="InterPro" id="IPR045046">
    <property type="entry name" value="Vps9-like"/>
</dbReference>
<feature type="compositionally biased region" description="Polar residues" evidence="1">
    <location>
        <begin position="103"/>
        <end position="112"/>
    </location>
</feature>
<keyword evidence="5" id="KW-1185">Reference proteome</keyword>
<feature type="compositionally biased region" description="Polar residues" evidence="1">
    <location>
        <begin position="148"/>
        <end position="164"/>
    </location>
</feature>
<dbReference type="eggNOG" id="KOG2319">
    <property type="taxonomic scope" value="Eukaryota"/>
</dbReference>
<name>G4U2U5_SERID</name>
<dbReference type="Pfam" id="PF18151">
    <property type="entry name" value="DUF5601"/>
    <property type="match status" value="1"/>
</dbReference>
<dbReference type="SMART" id="SM00546">
    <property type="entry name" value="CUE"/>
    <property type="match status" value="1"/>
</dbReference>
<dbReference type="SMART" id="SM00167">
    <property type="entry name" value="VPS9"/>
    <property type="match status" value="1"/>
</dbReference>
<feature type="region of interest" description="Disordered" evidence="1">
    <location>
        <begin position="72"/>
        <end position="131"/>
    </location>
</feature>
<dbReference type="PROSITE" id="PS51205">
    <property type="entry name" value="VPS9"/>
    <property type="match status" value="1"/>
</dbReference>
<feature type="compositionally biased region" description="Low complexity" evidence="1">
    <location>
        <begin position="586"/>
        <end position="597"/>
    </location>
</feature>
<gene>
    <name evidence="4" type="ORF">PIIN_00534</name>
</gene>
<evidence type="ECO:0000256" key="1">
    <source>
        <dbReference type="SAM" id="MobiDB-lite"/>
    </source>
</evidence>
<dbReference type="Pfam" id="PF02845">
    <property type="entry name" value="CUE"/>
    <property type="match status" value="1"/>
</dbReference>
<dbReference type="GO" id="GO:0043130">
    <property type="term" value="F:ubiquitin binding"/>
    <property type="evidence" value="ECO:0007669"/>
    <property type="project" value="InterPro"/>
</dbReference>
<dbReference type="GO" id="GO:0030139">
    <property type="term" value="C:endocytic vesicle"/>
    <property type="evidence" value="ECO:0007669"/>
    <property type="project" value="TreeGrafter"/>
</dbReference>
<dbReference type="InterPro" id="IPR037191">
    <property type="entry name" value="VPS9_dom_sf"/>
</dbReference>
<dbReference type="GO" id="GO:0005829">
    <property type="term" value="C:cytosol"/>
    <property type="evidence" value="ECO:0007669"/>
    <property type="project" value="TreeGrafter"/>
</dbReference>
<reference evidence="4 5" key="1">
    <citation type="journal article" date="2011" name="PLoS Pathog.">
        <title>Endophytic Life Strategies Decoded by Genome and Transcriptome Analyses of the Mutualistic Root Symbiont Piriformospora indica.</title>
        <authorList>
            <person name="Zuccaro A."/>
            <person name="Lahrmann U."/>
            <person name="Guldener U."/>
            <person name="Langen G."/>
            <person name="Pfiffi S."/>
            <person name="Biedenkopf D."/>
            <person name="Wong P."/>
            <person name="Samans B."/>
            <person name="Grimm C."/>
            <person name="Basiewicz M."/>
            <person name="Murat C."/>
            <person name="Martin F."/>
            <person name="Kogel K.H."/>
        </authorList>
    </citation>
    <scope>NUCLEOTIDE SEQUENCE [LARGE SCALE GENOMIC DNA]</scope>
    <source>
        <strain evidence="4 5">DSM 11827</strain>
    </source>
</reference>
<dbReference type="Gene3D" id="1.10.246.120">
    <property type="match status" value="1"/>
</dbReference>
<feature type="region of interest" description="Disordered" evidence="1">
    <location>
        <begin position="533"/>
        <end position="632"/>
    </location>
</feature>
<dbReference type="Pfam" id="PF02204">
    <property type="entry name" value="VPS9"/>
    <property type="match status" value="1"/>
</dbReference>
<dbReference type="InterPro" id="IPR003123">
    <property type="entry name" value="VPS9"/>
</dbReference>
<evidence type="ECO:0000313" key="4">
    <source>
        <dbReference type="EMBL" id="CCA77889.1"/>
    </source>
</evidence>
<dbReference type="OMA" id="VNHYKAP"/>
<dbReference type="SUPFAM" id="SSF46934">
    <property type="entry name" value="UBA-like"/>
    <property type="match status" value="1"/>
</dbReference>
<dbReference type="PANTHER" id="PTHR23101:SF25">
    <property type="entry name" value="GTPASE-ACTIVATING PROTEIN AND VPS9 DOMAIN-CONTAINING PROTEIN 1"/>
    <property type="match status" value="1"/>
</dbReference>
<dbReference type="Gene3D" id="1.10.8.10">
    <property type="entry name" value="DNA helicase RuvA subunit, C-terminal domain"/>
    <property type="match status" value="1"/>
</dbReference>
<evidence type="ECO:0000259" key="3">
    <source>
        <dbReference type="PROSITE" id="PS51205"/>
    </source>
</evidence>
<dbReference type="CDD" id="cd14279">
    <property type="entry name" value="CUE"/>
    <property type="match status" value="1"/>
</dbReference>
<dbReference type="InParanoid" id="G4U2U5"/>
<dbReference type="InterPro" id="IPR041545">
    <property type="entry name" value="DUF5601"/>
</dbReference>
<dbReference type="HOGENOM" id="CLU_007625_1_1_1"/>
<feature type="domain" description="CUE" evidence="2">
    <location>
        <begin position="646"/>
        <end position="690"/>
    </location>
</feature>
<protein>
    <submittedName>
        <fullName evidence="4">Related to VPS9 (Involved in vacuole trafficking)</fullName>
    </submittedName>
</protein>
<dbReference type="SUPFAM" id="SSF109993">
    <property type="entry name" value="VPS9 domain"/>
    <property type="match status" value="1"/>
</dbReference>
<dbReference type="GO" id="GO:0005085">
    <property type="term" value="F:guanyl-nucleotide exchange factor activity"/>
    <property type="evidence" value="ECO:0007669"/>
    <property type="project" value="InterPro"/>
</dbReference>
<dbReference type="FunCoup" id="G4U2U5">
    <property type="interactions" value="57"/>
</dbReference>
<feature type="region of interest" description="Disordered" evidence="1">
    <location>
        <begin position="1"/>
        <end position="56"/>
    </location>
</feature>
<comment type="caution">
    <text evidence="4">The sequence shown here is derived from an EMBL/GenBank/DDBJ whole genome shotgun (WGS) entry which is preliminary data.</text>
</comment>
<feature type="compositionally biased region" description="Low complexity" evidence="1">
    <location>
        <begin position="122"/>
        <end position="131"/>
    </location>
</feature>
<dbReference type="AlphaFoldDB" id="G4U2U5"/>
<accession>G4U2U5</accession>
<sequence>MTTSSPPKEALAALTLSAQPDEESNPWAAKPTEETREEPVILAATGPPPPAEEPVFTPAVTPLVVDQNVLKEFDPLADNDEKAAQEAWASAESHPPPKPEQPANMSAPQTPIHSKPLPADPESPTKAAPTSASAFTNTFANLARTFSRPRSSGPDTIPSSNPRTSVEIGRPATPQTPVRSDSRAKPADGQFDFQRFLDQLKTKSAEPVSQYLRSFLNHFSRRTFTVQDQVKLVQQFLAFIEPKMRECSVWRRETEEEFENSMEAMEKLVMNRVYDYTFTPQVHASGRQITTDDLEKDHVLSQRIRLFGWVTEKHLDIPVGENNQGFLNFAEQELLKINHYKAPRDKMICILNCCKVIFGLLRQLKNEQGADAFVPVLILVVLQANPEHLLSNVEYIQRFRSPSKLQSESGYYLSSLMGAVSFIETMDHTSLSNITQEEFERNVEEAIQNLPETPNVIPPTPSEDYNDGLPEPPKTPSAAPAPGEESADALQMPTPASVAEDTRKFLQRTGTLAQQTISKPLNAIGKLLSEALDGLDDDNNNRRRGESSQWNNPERIQQYAEDPRTPQRGTAPVPIMQAPYKTRVRPGSSTPSPSHTPSGPPALPPRRGPDYFAPYPGVTAEHRGTPSPEDQNRNLAAEIGAIEDAHRQAAHETIVQIFPTAEPEVIDMVLEANGGDLGRTIDAILEMMSSG</sequence>
<dbReference type="OrthoDB" id="300289at2759"/>
<dbReference type="PROSITE" id="PS51140">
    <property type="entry name" value="CUE"/>
    <property type="match status" value="1"/>
</dbReference>